<reference evidence="3" key="1">
    <citation type="submission" date="2021-07" db="EMBL/GenBank/DDBJ databases">
        <title>Elsinoe batatas strain:CRI-CJ2 Genome sequencing and assembly.</title>
        <authorList>
            <person name="Huang L."/>
        </authorList>
    </citation>
    <scope>NUCLEOTIDE SEQUENCE</scope>
    <source>
        <strain evidence="3">CRI-CJ2</strain>
    </source>
</reference>
<proteinExistence type="predicted"/>
<evidence type="ECO:0000259" key="2">
    <source>
        <dbReference type="PROSITE" id="PS50090"/>
    </source>
</evidence>
<protein>
    <recommendedName>
        <fullName evidence="2">Myb-like domain-containing protein</fullName>
    </recommendedName>
</protein>
<dbReference type="InterPro" id="IPR009057">
    <property type="entry name" value="Homeodomain-like_sf"/>
</dbReference>
<dbReference type="SMART" id="SM00717">
    <property type="entry name" value="SANT"/>
    <property type="match status" value="1"/>
</dbReference>
<feature type="region of interest" description="Disordered" evidence="1">
    <location>
        <begin position="1"/>
        <end position="64"/>
    </location>
</feature>
<dbReference type="SUPFAM" id="SSF46689">
    <property type="entry name" value="Homeodomain-like"/>
    <property type="match status" value="1"/>
</dbReference>
<feature type="compositionally biased region" description="Polar residues" evidence="1">
    <location>
        <begin position="30"/>
        <end position="53"/>
    </location>
</feature>
<dbReference type="EMBL" id="JAESVG020000006">
    <property type="protein sequence ID" value="KAG8626801.1"/>
    <property type="molecule type" value="Genomic_DNA"/>
</dbReference>
<dbReference type="Proteomes" id="UP000809789">
    <property type="component" value="Unassembled WGS sequence"/>
</dbReference>
<dbReference type="InterPro" id="IPR001005">
    <property type="entry name" value="SANT/Myb"/>
</dbReference>
<dbReference type="AlphaFoldDB" id="A0A8K0KZ27"/>
<sequence length="829" mass="90966">MARLASASPVPGGPSATAPDGATGPRRSTRSQSREPQAVTQLPTRNTRASSRQPDAARQDAAEGLSSMALAQGALDIGRGLQPVAEEVEQPQTTIAPLNDEPSGRPSQHGRFSVGAASMYSTTFSQEEVENLDLDAVLGSLPDLDTMADAILATAAPPEASLEDLMQQVRRLNDESSATRKYLLGRVRTFSRMQGDFGKQTFINPEHVLRALLDLAPGSVLENAVWRPDDVLYKANLVSFLQIILESRTTDEIIQTMTTMDSQGINDLLAFLKPESSFMGLLGESQLIDATCSLALEIRIQLFIHTIMQGFYDEPFEKTLARIFLYDLDNGEPGFPDEVSVSDIRTWDNAVDAGNSQDFYESVVDHVNGLRRLIASCHDDLDMTLATLREENSWDAFCGRALSWVQMRHQELNRMIEERGGTESIAEQLRREVESVQNQNDPALDPAIGGTGGPRSSLATRKNIVALKQRMRRAVQQPTPPSQPAPAQVLQSQPEQNQPHIIVDHGEEMNPQFIADLQNYNAGGADVVSVGDDPPQAVNGRGGSGIDLARRERLINDAQQNRAGQENRRLVDRQPNASRVAWGDTQQSQAQQTTSPQTSYPASYPVVSPARSRRTYDEMDSPEVSQDQSFQTDPRVHGAPQRAPAANMTASPAAAHRNIRPRTAGMTDASQGRVPELQRTNPGQAIPPYNPNGTHLLGAGFLEHATQVARQNAPMRANPRQPRPRTGWSHEENQALMDLMAIYGCGWSEIKKADLSGSNTLSLRTAEDIRFKARNIKLTVLQGPGPDAMPPGFEDVPLGKKEIEKLPDHIRATYVQVRQRQSRRLGNIE</sequence>
<feature type="compositionally biased region" description="Low complexity" evidence="1">
    <location>
        <begin position="643"/>
        <end position="655"/>
    </location>
</feature>
<feature type="domain" description="Myb-like" evidence="2">
    <location>
        <begin position="720"/>
        <end position="777"/>
    </location>
</feature>
<dbReference type="Gene3D" id="1.10.10.60">
    <property type="entry name" value="Homeodomain-like"/>
    <property type="match status" value="1"/>
</dbReference>
<keyword evidence="4" id="KW-1185">Reference proteome</keyword>
<accession>A0A8K0KZ27</accession>
<dbReference type="PROSITE" id="PS50090">
    <property type="entry name" value="MYB_LIKE"/>
    <property type="match status" value="1"/>
</dbReference>
<organism evidence="3 4">
    <name type="scientific">Elsinoe batatas</name>
    <dbReference type="NCBI Taxonomy" id="2601811"/>
    <lineage>
        <taxon>Eukaryota</taxon>
        <taxon>Fungi</taxon>
        <taxon>Dikarya</taxon>
        <taxon>Ascomycota</taxon>
        <taxon>Pezizomycotina</taxon>
        <taxon>Dothideomycetes</taxon>
        <taxon>Dothideomycetidae</taxon>
        <taxon>Myriangiales</taxon>
        <taxon>Elsinoaceae</taxon>
        <taxon>Elsinoe</taxon>
    </lineage>
</organism>
<dbReference type="OrthoDB" id="5398572at2759"/>
<feature type="region of interest" description="Disordered" evidence="1">
    <location>
        <begin position="437"/>
        <end position="457"/>
    </location>
</feature>
<name>A0A8K0KZ27_9PEZI</name>
<evidence type="ECO:0000313" key="4">
    <source>
        <dbReference type="Proteomes" id="UP000809789"/>
    </source>
</evidence>
<feature type="region of interest" description="Disordered" evidence="1">
    <location>
        <begin position="474"/>
        <end position="495"/>
    </location>
</feature>
<evidence type="ECO:0000313" key="3">
    <source>
        <dbReference type="EMBL" id="KAG8626801.1"/>
    </source>
</evidence>
<feature type="compositionally biased region" description="Polar residues" evidence="1">
    <location>
        <begin position="623"/>
        <end position="632"/>
    </location>
</feature>
<gene>
    <name evidence="3" type="ORF">KVT40_005746</name>
</gene>
<evidence type="ECO:0000256" key="1">
    <source>
        <dbReference type="SAM" id="MobiDB-lite"/>
    </source>
</evidence>
<comment type="caution">
    <text evidence="3">The sequence shown here is derived from an EMBL/GenBank/DDBJ whole genome shotgun (WGS) entry which is preliminary data.</text>
</comment>
<feature type="region of interest" description="Disordered" evidence="1">
    <location>
        <begin position="86"/>
        <end position="112"/>
    </location>
</feature>
<feature type="compositionally biased region" description="Low complexity" evidence="1">
    <location>
        <begin position="585"/>
        <end position="604"/>
    </location>
</feature>
<feature type="region of interest" description="Disordered" evidence="1">
    <location>
        <begin position="557"/>
        <end position="686"/>
    </location>
</feature>